<organism evidence="3 4">
    <name type="scientific">Herbiconiux aconitum</name>
    <dbReference type="NCBI Taxonomy" id="2970913"/>
    <lineage>
        <taxon>Bacteria</taxon>
        <taxon>Bacillati</taxon>
        <taxon>Actinomycetota</taxon>
        <taxon>Actinomycetes</taxon>
        <taxon>Micrococcales</taxon>
        <taxon>Microbacteriaceae</taxon>
        <taxon>Herbiconiux</taxon>
    </lineage>
</organism>
<keyword evidence="2" id="KW-0472">Membrane</keyword>
<feature type="region of interest" description="Disordered" evidence="1">
    <location>
        <begin position="75"/>
        <end position="97"/>
    </location>
</feature>
<feature type="compositionally biased region" description="Low complexity" evidence="1">
    <location>
        <begin position="75"/>
        <end position="94"/>
    </location>
</feature>
<protein>
    <submittedName>
        <fullName evidence="3">Uncharacterized protein</fullName>
    </submittedName>
</protein>
<evidence type="ECO:0000256" key="1">
    <source>
        <dbReference type="SAM" id="MobiDB-lite"/>
    </source>
</evidence>
<dbReference type="EMBL" id="JANLCM010000002">
    <property type="protein sequence ID" value="MCS5720050.1"/>
    <property type="molecule type" value="Genomic_DNA"/>
</dbReference>
<feature type="transmembrane region" description="Helical" evidence="2">
    <location>
        <begin position="37"/>
        <end position="59"/>
    </location>
</feature>
<reference evidence="3" key="1">
    <citation type="submission" date="2022-08" db="EMBL/GenBank/DDBJ databases">
        <authorList>
            <person name="Deng Y."/>
            <person name="Han X.-F."/>
            <person name="Zhang Y.-Q."/>
        </authorList>
    </citation>
    <scope>NUCLEOTIDE SEQUENCE</scope>
    <source>
        <strain evidence="3">CPCC 205763</strain>
    </source>
</reference>
<evidence type="ECO:0000313" key="4">
    <source>
        <dbReference type="Proteomes" id="UP001165584"/>
    </source>
</evidence>
<evidence type="ECO:0000256" key="2">
    <source>
        <dbReference type="SAM" id="Phobius"/>
    </source>
</evidence>
<dbReference type="Proteomes" id="UP001165584">
    <property type="component" value="Unassembled WGS sequence"/>
</dbReference>
<keyword evidence="4" id="KW-1185">Reference proteome</keyword>
<evidence type="ECO:0000313" key="3">
    <source>
        <dbReference type="EMBL" id="MCS5720050.1"/>
    </source>
</evidence>
<dbReference type="RefSeq" id="WP_259509803.1">
    <property type="nucleotide sequence ID" value="NZ_JANLCM010000002.1"/>
</dbReference>
<keyword evidence="2" id="KW-0812">Transmembrane</keyword>
<name>A0ABT2GV04_9MICO</name>
<sequence>MNDRPRFDEARSAAIRSLLIDAVEESPRRDRRRQVRIAVAAVLAALGLGLGGTAVAFAVTGVSPFGGVAVIAAPSQSPTPAAPASTTPPTDAPAGPVPHPLVVTGEPITPHDVLTQPAVTPTWSVQLPGGRDMCEYPRVSDVAEGYALVQTGPTQPPEDSNYDCDLDASRFSLTLVDTSTGAEVWSREWSWEFTYGDQTSATLLGTSGRVLVWDPRGGPGPKEVLDLATGSTVASVAAPEGFTVRDLYPVPGDSGDVSFVAQKQDAQGQPTTSWAVMRANPGDLATPLWSAAFEADQATTQPITNASSMLQVTHQTTGQPGLVDVYDVDSGALMVGSTTDRSYSYYDGFTIRASDAFDYQRARTIAGIDDAGNEMWSRTLDSGYAVAPVVQIARLPGSYSQLASEVLLVGPGTQLELVDGATGESRWIVDGAACSPGSGLDAPALSTYGFWLTADDVVVQFDDEGGKCGFDHASGAAVDVSQRPSMNYGSDGELARYRLEGAFGTGGLYSEKGQDVPPSPMPQSGTGTAFDAVTGASLWSVPAFYDERWKFAGGYLVGLSQGRVFGIG</sequence>
<keyword evidence="2" id="KW-1133">Transmembrane helix</keyword>
<accession>A0ABT2GV04</accession>
<proteinExistence type="predicted"/>
<gene>
    <name evidence="3" type="ORF">N1027_18115</name>
</gene>
<comment type="caution">
    <text evidence="3">The sequence shown here is derived from an EMBL/GenBank/DDBJ whole genome shotgun (WGS) entry which is preliminary data.</text>
</comment>